<dbReference type="OrthoDB" id="25344at2157"/>
<dbReference type="GO" id="GO:0016887">
    <property type="term" value="F:ATP hydrolysis activity"/>
    <property type="evidence" value="ECO:0007669"/>
    <property type="project" value="InterPro"/>
</dbReference>
<feature type="coiled-coil region" evidence="3">
    <location>
        <begin position="578"/>
        <end position="605"/>
    </location>
</feature>
<proteinExistence type="inferred from homology"/>
<reference evidence="5 6" key="1">
    <citation type="submission" date="2017-11" db="EMBL/GenBank/DDBJ databases">
        <title>Isolation and Characterization of Methanofollis Species from Methane Seep Offshore SW Taiwan.</title>
        <authorList>
            <person name="Teng N.-H."/>
            <person name="Lai M.-C."/>
            <person name="Chen S.-C."/>
        </authorList>
    </citation>
    <scope>NUCLEOTIDE SEQUENCE [LARGE SCALE GENOMIC DNA]</scope>
    <source>
        <strain evidence="5 6">FWC-SCC2</strain>
    </source>
</reference>
<feature type="domain" description="Rad50/SbcC-type AAA" evidence="4">
    <location>
        <begin position="5"/>
        <end position="277"/>
    </location>
</feature>
<sequence>MLLNRLVLQNFKRYRQTEIRFADGITGIVGNNGAGKSTIIEAVFFALFGLQGGPNSAYIVSSFAGPKERCEVRLDFAVGGTEYTVRRTYRRTVSSTQHDAELFMDGRQLADGVSAVGTEVRRLLGMSPADFRHTVFAAQKDLLSLLDTQPGRRKEWFMRVLGIDRIRDESLAILKEESDRLEGDLDQIGGRLAEIDEEATGRALEGATETIRTLTAATCEREEECTRLTDQQAGRADEIAAHEGREREYLRLGEQAKAAQKEISDLQDECQRLAAEIDGCAALVAECEDLERRIPDYRQTITDYSDYEERHRKNERCRDHMEVLDTEASGLRTRITRIDTALQDIDRDTARCTALLPSVERRDEVTVALAEARKKEQRFRDAQARTATAEAHFSEIERAIASLEAEITHLREKFEECTALEAECADVESVSAEAERLERARTHVQEIERLRSAIAEEERECGRLRSGIDSLRTAIKKCGDPEEEIQTAESAVRRVSEEIIRAESERTGLQKKRQELLEWREEIRRLGPDSPCPTCTRPLHDHHATLLEDSETEAAALASSIKDLDTAIIGWKTEEAELRKRTAEIKDSAREVAEMERRIAAMEAEATTRGTHIQSCRTTILSAEEALANLGCREYDPAHHRAVQERRDALREVKIRYERLTGECAALPQKETERERLYTAAEGAIWEIDRTRREQETIRYDPGEIARFEDELNALDVDVKEFLAAEARCAQRPGLEAERNTLSGQLLKTEKHLQALSAEIEALGYDRERFEALRSAAEASRSRIERYQELRIATGHLPSLRQRQAHAGAELSAAAERFCECEKRQAALGFDPLILSALREEAKDADRRITALREEIAGRRRDISHWQEKKTGYEEKIERAAALHSKKTEIGAERERLKLTRTLISEYAAYLLGVVRGHLEGVVGDVLSEITDGRYDSVLIDDDFTPLINDMGADYPADRFSGGEQDDIAIALRIALSRYLSEVRGARDPTVLIFDEIFGSQDEERRANLIRALRTQEAHFPQILLISHIGEVQEEFETTLRVEAGPGQQSRVECVE</sequence>
<comment type="caution">
    <text evidence="5">The sequence shown here is derived from an EMBL/GenBank/DDBJ whole genome shotgun (WGS) entry which is preliminary data.</text>
</comment>
<evidence type="ECO:0000313" key="5">
    <source>
        <dbReference type="EMBL" id="TAJ44264.1"/>
    </source>
</evidence>
<dbReference type="InterPro" id="IPR027417">
    <property type="entry name" value="P-loop_NTPase"/>
</dbReference>
<dbReference type="InterPro" id="IPR038729">
    <property type="entry name" value="Rad50/SbcC_AAA"/>
</dbReference>
<feature type="coiled-coil region" evidence="3">
    <location>
        <begin position="249"/>
        <end position="300"/>
    </location>
</feature>
<dbReference type="Pfam" id="PF13476">
    <property type="entry name" value="AAA_23"/>
    <property type="match status" value="1"/>
</dbReference>
<evidence type="ECO:0000256" key="3">
    <source>
        <dbReference type="SAM" id="Coils"/>
    </source>
</evidence>
<feature type="coiled-coil region" evidence="3">
    <location>
        <begin position="393"/>
        <end position="512"/>
    </location>
</feature>
<evidence type="ECO:0000256" key="2">
    <source>
        <dbReference type="ARBA" id="ARBA00049666"/>
    </source>
</evidence>
<dbReference type="RefSeq" id="WP_130647337.1">
    <property type="nucleotide sequence ID" value="NZ_PGCL01000003.1"/>
</dbReference>
<name>A0A483CU35_9EURY</name>
<evidence type="ECO:0000259" key="4">
    <source>
        <dbReference type="Pfam" id="PF13476"/>
    </source>
</evidence>
<protein>
    <recommendedName>
        <fullName evidence="4">Rad50/SbcC-type AAA domain-containing protein</fullName>
    </recommendedName>
</protein>
<evidence type="ECO:0000313" key="6">
    <source>
        <dbReference type="Proteomes" id="UP000292580"/>
    </source>
</evidence>
<dbReference type="PANTHER" id="PTHR32114:SF2">
    <property type="entry name" value="ABC TRANSPORTER ABCH.3"/>
    <property type="match status" value="1"/>
</dbReference>
<accession>A0A483CU35</accession>
<dbReference type="GO" id="GO:0006302">
    <property type="term" value="P:double-strand break repair"/>
    <property type="evidence" value="ECO:0007669"/>
    <property type="project" value="InterPro"/>
</dbReference>
<comment type="similarity">
    <text evidence="2">Belongs to the Sph1/Sph2 family.</text>
</comment>
<dbReference type="SUPFAM" id="SSF75712">
    <property type="entry name" value="Rad50 coiled-coil Zn hook"/>
    <property type="match status" value="1"/>
</dbReference>
<dbReference type="SUPFAM" id="SSF52540">
    <property type="entry name" value="P-loop containing nucleoside triphosphate hydrolases"/>
    <property type="match status" value="1"/>
</dbReference>
<dbReference type="AlphaFoldDB" id="A0A483CU35"/>
<organism evidence="5 6">
    <name type="scientific">Methanofollis fontis</name>
    <dbReference type="NCBI Taxonomy" id="2052832"/>
    <lineage>
        <taxon>Archaea</taxon>
        <taxon>Methanobacteriati</taxon>
        <taxon>Methanobacteriota</taxon>
        <taxon>Stenosarchaea group</taxon>
        <taxon>Methanomicrobia</taxon>
        <taxon>Methanomicrobiales</taxon>
        <taxon>Methanomicrobiaceae</taxon>
        <taxon>Methanofollis</taxon>
    </lineage>
</organism>
<keyword evidence="1 3" id="KW-0175">Coiled coil</keyword>
<dbReference type="Gene3D" id="3.40.50.300">
    <property type="entry name" value="P-loop containing nucleotide triphosphate hydrolases"/>
    <property type="match status" value="2"/>
</dbReference>
<dbReference type="Proteomes" id="UP000292580">
    <property type="component" value="Unassembled WGS sequence"/>
</dbReference>
<dbReference type="EMBL" id="PGCL01000003">
    <property type="protein sequence ID" value="TAJ44264.1"/>
    <property type="molecule type" value="Genomic_DNA"/>
</dbReference>
<evidence type="ECO:0000256" key="1">
    <source>
        <dbReference type="ARBA" id="ARBA00023054"/>
    </source>
</evidence>
<dbReference type="PANTHER" id="PTHR32114">
    <property type="entry name" value="ABC TRANSPORTER ABCH.3"/>
    <property type="match status" value="1"/>
</dbReference>
<dbReference type="Gene3D" id="1.10.287.510">
    <property type="entry name" value="Helix hairpin bin"/>
    <property type="match status" value="1"/>
</dbReference>
<keyword evidence="6" id="KW-1185">Reference proteome</keyword>
<gene>
    <name evidence="5" type="ORF">CUJ86_09630</name>
</gene>